<feature type="region of interest" description="Disordered" evidence="1">
    <location>
        <begin position="550"/>
        <end position="636"/>
    </location>
</feature>
<feature type="compositionally biased region" description="Polar residues" evidence="1">
    <location>
        <begin position="584"/>
        <end position="595"/>
    </location>
</feature>
<feature type="compositionally biased region" description="Polar residues" evidence="1">
    <location>
        <begin position="609"/>
        <end position="636"/>
    </location>
</feature>
<proteinExistence type="predicted"/>
<protein>
    <submittedName>
        <fullName evidence="2">Uncharacterized protein</fullName>
    </submittedName>
</protein>
<feature type="region of interest" description="Disordered" evidence="1">
    <location>
        <begin position="1"/>
        <end position="34"/>
    </location>
</feature>
<accession>A0A022W0L9</accession>
<dbReference type="EMBL" id="KK207858">
    <property type="protein sequence ID" value="EZF51945.1"/>
    <property type="molecule type" value="Genomic_DNA"/>
</dbReference>
<feature type="compositionally biased region" description="Low complexity" evidence="1">
    <location>
        <begin position="385"/>
        <end position="407"/>
    </location>
</feature>
<dbReference type="HOGENOM" id="CLU_430334_0_0_1"/>
<reference evidence="2" key="1">
    <citation type="submission" date="2014-02" db="EMBL/GenBank/DDBJ databases">
        <title>The Genome Sequence of Trichophyton rubrum (morphotype fischeri) CBS 288.86.</title>
        <authorList>
            <consortium name="The Broad Institute Genomics Platform"/>
            <person name="Cuomo C.A."/>
            <person name="White T.C."/>
            <person name="Graser Y."/>
            <person name="Martinez-Rossi N."/>
            <person name="Heitman J."/>
            <person name="Young S.K."/>
            <person name="Zeng Q."/>
            <person name="Gargeya S."/>
            <person name="Abouelleil A."/>
            <person name="Alvarado L."/>
            <person name="Chapman S.B."/>
            <person name="Gainer-Dewar J."/>
            <person name="Goldberg J."/>
            <person name="Griggs A."/>
            <person name="Gujja S."/>
            <person name="Hansen M."/>
            <person name="Howarth C."/>
            <person name="Imamovic A."/>
            <person name="Larimer J."/>
            <person name="Martinez D."/>
            <person name="Murphy C."/>
            <person name="Pearson M.D."/>
            <person name="Persinoti G."/>
            <person name="Poon T."/>
            <person name="Priest M."/>
            <person name="Roberts A.D."/>
            <person name="Saif S."/>
            <person name="Shea T.D."/>
            <person name="Sykes S.N."/>
            <person name="Wortman J."/>
            <person name="Nusbaum C."/>
            <person name="Birren B."/>
        </authorList>
    </citation>
    <scope>NUCLEOTIDE SEQUENCE [LARGE SCALE GENOMIC DNA]</scope>
    <source>
        <strain evidence="2">CBS 288.86</strain>
    </source>
</reference>
<dbReference type="Proteomes" id="UP000023758">
    <property type="component" value="Unassembled WGS sequence"/>
</dbReference>
<organism evidence="2">
    <name type="scientific">Trichophyton rubrum CBS 288.86</name>
    <dbReference type="NCBI Taxonomy" id="1215330"/>
    <lineage>
        <taxon>Eukaryota</taxon>
        <taxon>Fungi</taxon>
        <taxon>Dikarya</taxon>
        <taxon>Ascomycota</taxon>
        <taxon>Pezizomycotina</taxon>
        <taxon>Eurotiomycetes</taxon>
        <taxon>Eurotiomycetidae</taxon>
        <taxon>Onygenales</taxon>
        <taxon>Arthrodermataceae</taxon>
        <taxon>Trichophyton</taxon>
    </lineage>
</organism>
<sequence>MASSITSTTTTASAAATEHSPTSPASVTASTAESEVYRPTHPIAHLQGPFEESILESIHGFNQRVLSPPDAVTRRKQLLQSPKYQRSCSGKWQQRAGERYHPLWKIMAQVSFGIHLLATGSARSELESVQILRVHVAEIDGFVRRTMEDYQLAHEDLTARFDLLAVPLANLDVLDSMLGDESFKLFLIDCISKINHVVRRSEIALQDSLKDLRKAAIAVRTVKDYLNIIPQHQHTWSPSFGGVYADMFQRVGLWLTSLSNLQAQGVRLVEFLVNLSSSISRLRLRIGLNQAGSTRSVTLSPNMFPPPRAAVSMDNLHEAHQRASYADKPLPDIRQRNRSILSLKRFGAKLQHRFSSVSNQHHSPTPSKTNLSTTGSPRPHSPVRAPSSSATFTSPSSISIHTTTPDIPDLPELVGSHPLQPPKIPELVGSPTSPNISELPGSSPTKTQVLKSVELGSSLGEIPRDSIDSRTFAYENVVSLPEFERGAPLSYIEKHFPELALSDIPIHQWPTQSFKPLQRPLTPAQLPRRQTTAKLKPFLRGLFSKSSCVQPTISESGTTGDCSEKSPVPTSINPSPIQRAKNEPPNTLSLRTLTNSEPRLPLPSPSLYNRDTINSYGTPSRTPSTASRATILTSDG</sequence>
<feature type="compositionally biased region" description="Polar residues" evidence="1">
    <location>
        <begin position="355"/>
        <end position="376"/>
    </location>
</feature>
<gene>
    <name evidence="2" type="ORF">H103_04886</name>
</gene>
<feature type="compositionally biased region" description="Polar residues" evidence="1">
    <location>
        <begin position="550"/>
        <end position="561"/>
    </location>
</feature>
<dbReference type="AlphaFoldDB" id="A0A022W0L9"/>
<evidence type="ECO:0000256" key="1">
    <source>
        <dbReference type="SAM" id="MobiDB-lite"/>
    </source>
</evidence>
<evidence type="ECO:0000313" key="2">
    <source>
        <dbReference type="EMBL" id="EZF51945.1"/>
    </source>
</evidence>
<feature type="compositionally biased region" description="Polar residues" evidence="1">
    <location>
        <begin position="430"/>
        <end position="445"/>
    </location>
</feature>
<name>A0A022W0L9_TRIRU</name>
<dbReference type="OrthoDB" id="5389734at2759"/>
<feature type="region of interest" description="Disordered" evidence="1">
    <location>
        <begin position="355"/>
        <end position="445"/>
    </location>
</feature>